<proteinExistence type="predicted"/>
<gene>
    <name evidence="2" type="ORF">AHMF7616_00087</name>
</gene>
<evidence type="ECO:0000313" key="3">
    <source>
        <dbReference type="Proteomes" id="UP000253919"/>
    </source>
</evidence>
<protein>
    <submittedName>
        <fullName evidence="2">Uncharacterized protein</fullName>
    </submittedName>
</protein>
<name>A0A369QGV0_9BACT</name>
<comment type="caution">
    <text evidence="2">The sequence shown here is derived from an EMBL/GenBank/DDBJ whole genome shotgun (WGS) entry which is preliminary data.</text>
</comment>
<keyword evidence="1" id="KW-0175">Coiled coil</keyword>
<reference evidence="2 3" key="1">
    <citation type="submission" date="2018-04" db="EMBL/GenBank/DDBJ databases">
        <title>Adhaeribacter sp. HMF7616 genome sequencing and assembly.</title>
        <authorList>
            <person name="Kang H."/>
            <person name="Kang J."/>
            <person name="Cha I."/>
            <person name="Kim H."/>
            <person name="Joh K."/>
        </authorList>
    </citation>
    <scope>NUCLEOTIDE SEQUENCE [LARGE SCALE GENOMIC DNA]</scope>
    <source>
        <strain evidence="2 3">HMF7616</strain>
    </source>
</reference>
<evidence type="ECO:0000313" key="2">
    <source>
        <dbReference type="EMBL" id="RDC61508.1"/>
    </source>
</evidence>
<sequence>MDGNERLIESMSDVLIEIKDLKSEVKDIKTEIKGLRTETNNRFENLEKAVDKNTEGIIKLQLSNSELRLSNMHLAQEIERVLDLDRRLKIIENIVLHKAS</sequence>
<dbReference type="EMBL" id="QASA01000001">
    <property type="protein sequence ID" value="RDC61508.1"/>
    <property type="molecule type" value="Genomic_DNA"/>
</dbReference>
<feature type="coiled-coil region" evidence="1">
    <location>
        <begin position="4"/>
        <end position="38"/>
    </location>
</feature>
<keyword evidence="3" id="KW-1185">Reference proteome</keyword>
<organism evidence="2 3">
    <name type="scientific">Adhaeribacter pallidiroseus</name>
    <dbReference type="NCBI Taxonomy" id="2072847"/>
    <lineage>
        <taxon>Bacteria</taxon>
        <taxon>Pseudomonadati</taxon>
        <taxon>Bacteroidota</taxon>
        <taxon>Cytophagia</taxon>
        <taxon>Cytophagales</taxon>
        <taxon>Hymenobacteraceae</taxon>
        <taxon>Adhaeribacter</taxon>
    </lineage>
</organism>
<dbReference type="Proteomes" id="UP000253919">
    <property type="component" value="Unassembled WGS sequence"/>
</dbReference>
<evidence type="ECO:0000256" key="1">
    <source>
        <dbReference type="SAM" id="Coils"/>
    </source>
</evidence>
<dbReference type="RefSeq" id="WP_115371090.1">
    <property type="nucleotide sequence ID" value="NZ_QASA01000001.1"/>
</dbReference>
<accession>A0A369QGV0</accession>
<dbReference type="Gene3D" id="1.20.58.130">
    <property type="match status" value="1"/>
</dbReference>
<dbReference type="AlphaFoldDB" id="A0A369QGV0"/>